<comment type="caution">
    <text evidence="3">The sequence shown here is derived from an EMBL/GenBank/DDBJ whole genome shotgun (WGS) entry which is preliminary data.</text>
</comment>
<dbReference type="Pfam" id="PF24818">
    <property type="entry name" value="PH_TRF2_HOY1"/>
    <property type="match status" value="1"/>
</dbReference>
<dbReference type="Proteomes" id="UP000824469">
    <property type="component" value="Unassembled WGS sequence"/>
</dbReference>
<gene>
    <name evidence="3" type="ORF">KI387_019339</name>
</gene>
<evidence type="ECO:0000256" key="1">
    <source>
        <dbReference type="SAM" id="MobiDB-lite"/>
    </source>
</evidence>
<sequence>MDMPGKNFRASSSFDFLEPKEEDFWTQRRKDSACDYREGPLFKRQKINDQISLLPVSRTSELKFSSKGSACLDQKNQVSSTVLSSFLMPASAQPLSSNPVDECRPLGLSLRKSQSLVDLIQQNLNQNDHSSILEQEFEENTKSKGVAAADSQQDKLKASNFPACYLKIGKWECSSVYEGDLVAKCYYAKRKLVWEVLDNGLKSKLEIQWSDITGLKANIPEKGPSSLHVEMSRTPLFFRETNPQPRKHTLWQSSSDFTGGQASSCCRHIVQFSEGVLNRHFEKLIQCDPHLKNLSEQSTPFSGSSFFEGQILMLDMHGYHQYPYPGNISTSVTLGGLQNEMLMPFNHSPSPIVKQNNLHLIEQSDDRASTDMQPFSPSSEMDSRANDESSNSDTEELYAEDTRGHAGYKKTGISMILDQRILDGDRPISTTIPHPAPNVGSTSMVPCSNLPQCKVIGGQVPLTRNNTSLSEHNFLQRLSNHLFEDMIPENLLASGQTKEFLGKFSQDAEERVQQKRISSGSLSQHINVTDTHIHGSFVPPYTLGFAENLGVPCPLKEGAKISESPFRPVKMESCISSQLSETMFYPLGNSLLHGGVPGMSRYSSFCDSLDSPQVTHLY</sequence>
<name>A0AA38LDH3_TAXCH</name>
<dbReference type="PANTHER" id="PTHR33494:SF1">
    <property type="entry name" value="C2H2-TYPE DOMAIN-CONTAINING PROTEIN-RELATED"/>
    <property type="match status" value="1"/>
</dbReference>
<evidence type="ECO:0000313" key="3">
    <source>
        <dbReference type="EMBL" id="KAH9317570.1"/>
    </source>
</evidence>
<dbReference type="AlphaFoldDB" id="A0AA38LDH3"/>
<dbReference type="PANTHER" id="PTHR33494">
    <property type="entry name" value="OS02G0793800 PROTEIN"/>
    <property type="match status" value="1"/>
</dbReference>
<keyword evidence="4" id="KW-1185">Reference proteome</keyword>
<feature type="region of interest" description="Disordered" evidence="1">
    <location>
        <begin position="366"/>
        <end position="397"/>
    </location>
</feature>
<dbReference type="OMA" id="FPACYLK"/>
<evidence type="ECO:0000259" key="2">
    <source>
        <dbReference type="Pfam" id="PF24818"/>
    </source>
</evidence>
<feature type="compositionally biased region" description="Polar residues" evidence="1">
    <location>
        <begin position="370"/>
        <end position="380"/>
    </location>
</feature>
<reference evidence="3 4" key="1">
    <citation type="journal article" date="2021" name="Nat. Plants">
        <title>The Taxus genome provides insights into paclitaxel biosynthesis.</title>
        <authorList>
            <person name="Xiong X."/>
            <person name="Gou J."/>
            <person name="Liao Q."/>
            <person name="Li Y."/>
            <person name="Zhou Q."/>
            <person name="Bi G."/>
            <person name="Li C."/>
            <person name="Du R."/>
            <person name="Wang X."/>
            <person name="Sun T."/>
            <person name="Guo L."/>
            <person name="Liang H."/>
            <person name="Lu P."/>
            <person name="Wu Y."/>
            <person name="Zhang Z."/>
            <person name="Ro D.K."/>
            <person name="Shang Y."/>
            <person name="Huang S."/>
            <person name="Yan J."/>
        </authorList>
    </citation>
    <scope>NUCLEOTIDE SEQUENCE [LARGE SCALE GENOMIC DNA]</scope>
    <source>
        <strain evidence="3">Ta-2019</strain>
    </source>
</reference>
<dbReference type="InterPro" id="IPR057939">
    <property type="entry name" value="TRF2_HOY1_PH"/>
</dbReference>
<evidence type="ECO:0000313" key="4">
    <source>
        <dbReference type="Proteomes" id="UP000824469"/>
    </source>
</evidence>
<proteinExistence type="predicted"/>
<protein>
    <recommendedName>
        <fullName evidence="2">TRF2/HOY1 PH-like domain-containing protein</fullName>
    </recommendedName>
</protein>
<accession>A0AA38LDH3</accession>
<feature type="domain" description="TRF2/HOY1 PH-like" evidence="2">
    <location>
        <begin position="160"/>
        <end position="278"/>
    </location>
</feature>
<organism evidence="3 4">
    <name type="scientific">Taxus chinensis</name>
    <name type="common">Chinese yew</name>
    <name type="synonym">Taxus wallichiana var. chinensis</name>
    <dbReference type="NCBI Taxonomy" id="29808"/>
    <lineage>
        <taxon>Eukaryota</taxon>
        <taxon>Viridiplantae</taxon>
        <taxon>Streptophyta</taxon>
        <taxon>Embryophyta</taxon>
        <taxon>Tracheophyta</taxon>
        <taxon>Spermatophyta</taxon>
        <taxon>Pinopsida</taxon>
        <taxon>Pinidae</taxon>
        <taxon>Conifers II</taxon>
        <taxon>Cupressales</taxon>
        <taxon>Taxaceae</taxon>
        <taxon>Taxus</taxon>
    </lineage>
</organism>
<dbReference type="EMBL" id="JAHRHJ020000004">
    <property type="protein sequence ID" value="KAH9317570.1"/>
    <property type="molecule type" value="Genomic_DNA"/>
</dbReference>